<feature type="domain" description="Reverse transcriptase Ty1/copia-type" evidence="2">
    <location>
        <begin position="497"/>
        <end position="654"/>
    </location>
</feature>
<gene>
    <name evidence="3" type="ORF">FSB_LOCUS8787</name>
</gene>
<dbReference type="Pfam" id="PF07727">
    <property type="entry name" value="RVT_2"/>
    <property type="match status" value="1"/>
</dbReference>
<evidence type="ECO:0000313" key="3">
    <source>
        <dbReference type="EMBL" id="SPC80905.1"/>
    </source>
</evidence>
<dbReference type="InterPro" id="IPR013103">
    <property type="entry name" value="RVT_2"/>
</dbReference>
<evidence type="ECO:0000256" key="1">
    <source>
        <dbReference type="SAM" id="MobiDB-lite"/>
    </source>
</evidence>
<dbReference type="PANTHER" id="PTHR11439:SF524">
    <property type="entry name" value="RNA-DIRECTED DNA POLYMERASE, PROTEIN KINASE RLK-PELLE-DLSV FAMILY"/>
    <property type="match status" value="1"/>
</dbReference>
<name>A0A2N9F1C3_FAGSY</name>
<organism evidence="3">
    <name type="scientific">Fagus sylvatica</name>
    <name type="common">Beechnut</name>
    <dbReference type="NCBI Taxonomy" id="28930"/>
    <lineage>
        <taxon>Eukaryota</taxon>
        <taxon>Viridiplantae</taxon>
        <taxon>Streptophyta</taxon>
        <taxon>Embryophyta</taxon>
        <taxon>Tracheophyta</taxon>
        <taxon>Spermatophyta</taxon>
        <taxon>Magnoliopsida</taxon>
        <taxon>eudicotyledons</taxon>
        <taxon>Gunneridae</taxon>
        <taxon>Pentapetalae</taxon>
        <taxon>rosids</taxon>
        <taxon>fabids</taxon>
        <taxon>Fagales</taxon>
        <taxon>Fagaceae</taxon>
        <taxon>Fagus</taxon>
    </lineage>
</organism>
<dbReference type="InterPro" id="IPR043502">
    <property type="entry name" value="DNA/RNA_pol_sf"/>
</dbReference>
<dbReference type="SUPFAM" id="SSF56672">
    <property type="entry name" value="DNA/RNA polymerases"/>
    <property type="match status" value="1"/>
</dbReference>
<dbReference type="EMBL" id="OIVN01000480">
    <property type="protein sequence ID" value="SPC80905.1"/>
    <property type="molecule type" value="Genomic_DNA"/>
</dbReference>
<feature type="compositionally biased region" description="Low complexity" evidence="1">
    <location>
        <begin position="8"/>
        <end position="26"/>
    </location>
</feature>
<sequence length="754" mass="84093">MVLGLMASSTSNSNSHTTHTTVPNHPLQTPSLQALLLLLSNMANLMSIKIDSTNFIVWKHQLSSILRAYSMIEFVEWNNSISFSVSHQCKRKSHYYSESRVPTLEYQKSSSLDFDQLDSITFNPFNGAKNTRDKLIAVGTLIDNEELLHIILKETLTHNPHSMLSTLKIEVEEEEIMARGAEICGKTGHQALDFYHRMDFAYQGRHPPAKLAAMASTSNASQVSETWLTDTGATDHLTANVGNLTVQAPYKGTDQVTVGNGQSIPINNIGTDLPSGKVLYRGLSENGLYPTHTHHSPFVPSVTTSSATASPSNQAFLFSRNKWQLWHQRLGHPSDRVLISALPSLSSCVSVNNKHIQHHYHPHIDTTIESTSITNPSVEPIPTPIESITPHNESASPNESPIEFASTVVSHVEPVLVVPPVPINTHPMHTRSENGIFKPKSFHTATIDYTQTEPPTYQTASKVPQWCSAMTEEHSTLQRQQTSSLDPPPLGKNIVGLRLILALAVTYNWPLRQLDVRNAFLHGVLKEEVYMVQPPGYIDANFPQRVCHLHKSIYGLKQAPRAWFESFIYQLLNLGFHSSSIDSSLFIYKAGSAITFLLLYVDDIVLTGNNPQFISQLIHNLSKVFELKDMGSLSYFLGLQIERSTDGLSLTQTKLSATEGTPPFDVHAYRSLVGPLHYLTFTRPGLSFAVYQVCQFMHAPTDTHLVAAKRILRYIRGTFDHGLHYTYGTISLSAFTDADWVGDPNDRRSVFWCF</sequence>
<protein>
    <recommendedName>
        <fullName evidence="2">Reverse transcriptase Ty1/copia-type domain-containing protein</fullName>
    </recommendedName>
</protein>
<accession>A0A2N9F1C3</accession>
<feature type="region of interest" description="Disordered" evidence="1">
    <location>
        <begin position="1"/>
        <end position="26"/>
    </location>
</feature>
<evidence type="ECO:0000259" key="2">
    <source>
        <dbReference type="Pfam" id="PF07727"/>
    </source>
</evidence>
<proteinExistence type="predicted"/>
<dbReference type="AlphaFoldDB" id="A0A2N9F1C3"/>
<dbReference type="PANTHER" id="PTHR11439">
    <property type="entry name" value="GAG-POL-RELATED RETROTRANSPOSON"/>
    <property type="match status" value="1"/>
</dbReference>
<reference evidence="3" key="1">
    <citation type="submission" date="2018-02" db="EMBL/GenBank/DDBJ databases">
        <authorList>
            <person name="Cohen D.B."/>
            <person name="Kent A.D."/>
        </authorList>
    </citation>
    <scope>NUCLEOTIDE SEQUENCE</scope>
</reference>